<evidence type="ECO:0000313" key="3">
    <source>
        <dbReference type="Proteomes" id="UP000217790"/>
    </source>
</evidence>
<dbReference type="OrthoDB" id="3058835at2759"/>
<name>A0A2H3CWH6_ARMGA</name>
<accession>A0A2H3CWH6</accession>
<feature type="region of interest" description="Disordered" evidence="1">
    <location>
        <begin position="1"/>
        <end position="25"/>
    </location>
</feature>
<feature type="region of interest" description="Disordered" evidence="1">
    <location>
        <begin position="230"/>
        <end position="257"/>
    </location>
</feature>
<gene>
    <name evidence="2" type="ORF">ARMGADRAFT_1036015</name>
</gene>
<organism evidence="2 3">
    <name type="scientific">Armillaria gallica</name>
    <name type="common">Bulbous honey fungus</name>
    <name type="synonym">Armillaria bulbosa</name>
    <dbReference type="NCBI Taxonomy" id="47427"/>
    <lineage>
        <taxon>Eukaryota</taxon>
        <taxon>Fungi</taxon>
        <taxon>Dikarya</taxon>
        <taxon>Basidiomycota</taxon>
        <taxon>Agaricomycotina</taxon>
        <taxon>Agaricomycetes</taxon>
        <taxon>Agaricomycetidae</taxon>
        <taxon>Agaricales</taxon>
        <taxon>Marasmiineae</taxon>
        <taxon>Physalacriaceae</taxon>
        <taxon>Armillaria</taxon>
    </lineage>
</organism>
<evidence type="ECO:0000313" key="2">
    <source>
        <dbReference type="EMBL" id="PBK85834.1"/>
    </source>
</evidence>
<keyword evidence="3" id="KW-1185">Reference proteome</keyword>
<evidence type="ECO:0000256" key="1">
    <source>
        <dbReference type="SAM" id="MobiDB-lite"/>
    </source>
</evidence>
<dbReference type="InParanoid" id="A0A2H3CWH6"/>
<dbReference type="AlphaFoldDB" id="A0A2H3CWH6"/>
<dbReference type="STRING" id="47427.A0A2H3CWH6"/>
<feature type="compositionally biased region" description="Acidic residues" evidence="1">
    <location>
        <begin position="239"/>
        <end position="257"/>
    </location>
</feature>
<proteinExistence type="predicted"/>
<sequence>MPVPMNLDSFKPQTKALPTGPHSHQDMTKTLLQELNKESHCHIRFTHKDVDKFLESCEPAKLNDRPPPLLLDLHLLNLGDEVSEGLPVYHASVQECCKFLGKKAKPVLVDTILDMAAPDNYDVAGTDYTTTVAFAKLTLQIGDIKDTTLAYILEEDSGFRYDLLLRRNWMSCYQFRPQWEDNSFFLTLPKTHVIVHIQAICSPICSPSPPENQAAVSKVKDLYTLDNTLSDENYSDLPDLMDVEDSNDEDEEDNREDYYVDDDADYDEPLKPCHCSEDITHPPEPMTQTTKCPCKLGQFAKKLKDTVSMKFPRLFRRR</sequence>
<dbReference type="EMBL" id="KZ293688">
    <property type="protein sequence ID" value="PBK85834.1"/>
    <property type="molecule type" value="Genomic_DNA"/>
</dbReference>
<reference evidence="3" key="1">
    <citation type="journal article" date="2017" name="Nat. Ecol. Evol.">
        <title>Genome expansion and lineage-specific genetic innovations in the forest pathogenic fungi Armillaria.</title>
        <authorList>
            <person name="Sipos G."/>
            <person name="Prasanna A.N."/>
            <person name="Walter M.C."/>
            <person name="O'Connor E."/>
            <person name="Balint B."/>
            <person name="Krizsan K."/>
            <person name="Kiss B."/>
            <person name="Hess J."/>
            <person name="Varga T."/>
            <person name="Slot J."/>
            <person name="Riley R."/>
            <person name="Boka B."/>
            <person name="Rigling D."/>
            <person name="Barry K."/>
            <person name="Lee J."/>
            <person name="Mihaltcheva S."/>
            <person name="LaButti K."/>
            <person name="Lipzen A."/>
            <person name="Waldron R."/>
            <person name="Moloney N.M."/>
            <person name="Sperisen C."/>
            <person name="Kredics L."/>
            <person name="Vagvoelgyi C."/>
            <person name="Patrignani A."/>
            <person name="Fitzpatrick D."/>
            <person name="Nagy I."/>
            <person name="Doyle S."/>
            <person name="Anderson J.B."/>
            <person name="Grigoriev I.V."/>
            <person name="Gueldener U."/>
            <person name="Muensterkoetter M."/>
            <person name="Nagy L.G."/>
        </authorList>
    </citation>
    <scope>NUCLEOTIDE SEQUENCE [LARGE SCALE GENOMIC DNA]</scope>
    <source>
        <strain evidence="3">Ar21-2</strain>
    </source>
</reference>
<dbReference type="Proteomes" id="UP000217790">
    <property type="component" value="Unassembled WGS sequence"/>
</dbReference>
<protein>
    <submittedName>
        <fullName evidence="2">Uncharacterized protein</fullName>
    </submittedName>
</protein>